<dbReference type="GO" id="GO:0004806">
    <property type="term" value="F:triacylglycerol lipase activity"/>
    <property type="evidence" value="ECO:0007669"/>
    <property type="project" value="TreeGrafter"/>
</dbReference>
<protein>
    <submittedName>
        <fullName evidence="2">Pimeloyl-ACP methyl ester carboxylesterase</fullName>
    </submittedName>
</protein>
<dbReference type="InterPro" id="IPR050471">
    <property type="entry name" value="AB_hydrolase"/>
</dbReference>
<dbReference type="PANTHER" id="PTHR43433:SF5">
    <property type="entry name" value="AB HYDROLASE-1 DOMAIN-CONTAINING PROTEIN"/>
    <property type="match status" value="1"/>
</dbReference>
<dbReference type="Proteomes" id="UP000572680">
    <property type="component" value="Unassembled WGS sequence"/>
</dbReference>
<dbReference type="InterPro" id="IPR029058">
    <property type="entry name" value="AB_hydrolase_fold"/>
</dbReference>
<accession>A0A7W3LWN9</accession>
<dbReference type="RefSeq" id="WP_182847592.1">
    <property type="nucleotide sequence ID" value="NZ_BAAALP010000058.1"/>
</dbReference>
<keyword evidence="3" id="KW-1185">Reference proteome</keyword>
<organism evidence="2 3">
    <name type="scientific">Actinomadura namibiensis</name>
    <dbReference type="NCBI Taxonomy" id="182080"/>
    <lineage>
        <taxon>Bacteria</taxon>
        <taxon>Bacillati</taxon>
        <taxon>Actinomycetota</taxon>
        <taxon>Actinomycetes</taxon>
        <taxon>Streptosporangiales</taxon>
        <taxon>Thermomonosporaceae</taxon>
        <taxon>Actinomadura</taxon>
    </lineage>
</organism>
<dbReference type="InterPro" id="IPR000073">
    <property type="entry name" value="AB_hydrolase_1"/>
</dbReference>
<comment type="caution">
    <text evidence="2">The sequence shown here is derived from an EMBL/GenBank/DDBJ whole genome shotgun (WGS) entry which is preliminary data.</text>
</comment>
<dbReference type="AlphaFoldDB" id="A0A7W3LWN9"/>
<dbReference type="PANTHER" id="PTHR43433">
    <property type="entry name" value="HYDROLASE, ALPHA/BETA FOLD FAMILY PROTEIN"/>
    <property type="match status" value="1"/>
</dbReference>
<dbReference type="EMBL" id="JACJIA010000012">
    <property type="protein sequence ID" value="MBA8955614.1"/>
    <property type="molecule type" value="Genomic_DNA"/>
</dbReference>
<evidence type="ECO:0000313" key="2">
    <source>
        <dbReference type="EMBL" id="MBA8955614.1"/>
    </source>
</evidence>
<feature type="domain" description="AB hydrolase-1" evidence="1">
    <location>
        <begin position="37"/>
        <end position="258"/>
    </location>
</feature>
<dbReference type="Pfam" id="PF12697">
    <property type="entry name" value="Abhydrolase_6"/>
    <property type="match status" value="1"/>
</dbReference>
<name>A0A7W3LWN9_ACTNM</name>
<gene>
    <name evidence="2" type="ORF">HNR61_007290</name>
</gene>
<dbReference type="GO" id="GO:0046503">
    <property type="term" value="P:glycerolipid catabolic process"/>
    <property type="evidence" value="ECO:0007669"/>
    <property type="project" value="TreeGrafter"/>
</dbReference>
<proteinExistence type="predicted"/>
<evidence type="ECO:0000313" key="3">
    <source>
        <dbReference type="Proteomes" id="UP000572680"/>
    </source>
</evidence>
<reference evidence="2 3" key="1">
    <citation type="submission" date="2020-08" db="EMBL/GenBank/DDBJ databases">
        <title>Genomic Encyclopedia of Type Strains, Phase IV (KMG-IV): sequencing the most valuable type-strain genomes for metagenomic binning, comparative biology and taxonomic classification.</title>
        <authorList>
            <person name="Goeker M."/>
        </authorList>
    </citation>
    <scope>NUCLEOTIDE SEQUENCE [LARGE SCALE GENOMIC DNA]</scope>
    <source>
        <strain evidence="2 3">DSM 44197</strain>
    </source>
</reference>
<evidence type="ECO:0000259" key="1">
    <source>
        <dbReference type="Pfam" id="PF12697"/>
    </source>
</evidence>
<sequence length="260" mass="27430">MSTVTSADGTTIAYETTGSGPAVVIVATTAADRHDLDGLAAALASRFTVHNYDRRGRGESGDTPPYAPEREIEDLAALLDAIGEPALLVGGSAGCVLALDAATALGERVSGLFLYEPSFVIDDSRPPVPADYVETVERLVAEDRRSEAVEYFMTRAVGVPAEYLEPMKADPSWARMVGYAHTLAYDGRIVAGTQSGRPLPADRWKVDAPVRVVAGENSPPFFHEGAKALVALLANAEYGVLPGHDHSAPWMAPDAVAALV</sequence>
<dbReference type="Gene3D" id="3.40.50.1820">
    <property type="entry name" value="alpha/beta hydrolase"/>
    <property type="match status" value="1"/>
</dbReference>
<dbReference type="SUPFAM" id="SSF53474">
    <property type="entry name" value="alpha/beta-Hydrolases"/>
    <property type="match status" value="1"/>
</dbReference>